<dbReference type="KEGG" id="ahb:bsdtb5_39400"/>
<keyword evidence="5" id="KW-0762">Sugar transport</keyword>
<dbReference type="PANTHER" id="PTHR32243">
    <property type="entry name" value="MALTOSE TRANSPORT SYSTEM PERMEASE-RELATED"/>
    <property type="match status" value="1"/>
</dbReference>
<dbReference type="PROSITE" id="PS50928">
    <property type="entry name" value="ABC_TM1"/>
    <property type="match status" value="1"/>
</dbReference>
<accession>A0A7R7EQ26</accession>
<dbReference type="RefSeq" id="WP_271713675.1">
    <property type="nucleotide sequence ID" value="NZ_AP024169.1"/>
</dbReference>
<proteinExistence type="inferred from homology"/>
<evidence type="ECO:0000256" key="5">
    <source>
        <dbReference type="ARBA" id="ARBA00022597"/>
    </source>
</evidence>
<evidence type="ECO:0000313" key="11">
    <source>
        <dbReference type="EMBL" id="BCN32645.1"/>
    </source>
</evidence>
<dbReference type="AlphaFoldDB" id="A0A7R7EQ26"/>
<dbReference type="GO" id="GO:0005886">
    <property type="term" value="C:plasma membrane"/>
    <property type="evidence" value="ECO:0007669"/>
    <property type="project" value="UniProtKB-SubCell"/>
</dbReference>
<evidence type="ECO:0000256" key="2">
    <source>
        <dbReference type="ARBA" id="ARBA00009047"/>
    </source>
</evidence>
<dbReference type="EMBL" id="AP024169">
    <property type="protein sequence ID" value="BCN32645.1"/>
    <property type="molecule type" value="Genomic_DNA"/>
</dbReference>
<dbReference type="Pfam" id="PF00528">
    <property type="entry name" value="BPD_transp_1"/>
    <property type="match status" value="1"/>
</dbReference>
<name>A0A7R7EQ26_9FIRM</name>
<feature type="transmembrane region" description="Helical" evidence="9">
    <location>
        <begin position="136"/>
        <end position="155"/>
    </location>
</feature>
<keyword evidence="4" id="KW-1003">Cell membrane</keyword>
<feature type="transmembrane region" description="Helical" evidence="9">
    <location>
        <begin position="239"/>
        <end position="260"/>
    </location>
</feature>
<evidence type="ECO:0000259" key="10">
    <source>
        <dbReference type="PROSITE" id="PS50928"/>
    </source>
</evidence>
<comment type="similarity">
    <text evidence="2">Belongs to the binding-protein-dependent transport system permease family. MalFG subfamily.</text>
</comment>
<dbReference type="GO" id="GO:0055085">
    <property type="term" value="P:transmembrane transport"/>
    <property type="evidence" value="ECO:0007669"/>
    <property type="project" value="InterPro"/>
</dbReference>
<gene>
    <name evidence="11" type="ORF">bsdtb5_39400</name>
</gene>
<dbReference type="PANTHER" id="PTHR32243:SF50">
    <property type="entry name" value="MALTOSE_MALTODEXTRIN TRANSPORT SYSTEM PERMEASE PROTEIN MALG"/>
    <property type="match status" value="1"/>
</dbReference>
<dbReference type="CDD" id="cd06261">
    <property type="entry name" value="TM_PBP2"/>
    <property type="match status" value="1"/>
</dbReference>
<protein>
    <submittedName>
        <fullName evidence="11">Sugar ABC transporter permease</fullName>
    </submittedName>
</protein>
<evidence type="ECO:0000313" key="12">
    <source>
        <dbReference type="Proteomes" id="UP000595897"/>
    </source>
</evidence>
<evidence type="ECO:0000256" key="1">
    <source>
        <dbReference type="ARBA" id="ARBA00004651"/>
    </source>
</evidence>
<evidence type="ECO:0000256" key="9">
    <source>
        <dbReference type="RuleBase" id="RU363032"/>
    </source>
</evidence>
<keyword evidence="3 9" id="KW-0813">Transport</keyword>
<dbReference type="SUPFAM" id="SSF161098">
    <property type="entry name" value="MetI-like"/>
    <property type="match status" value="1"/>
</dbReference>
<feature type="transmembrane region" description="Helical" evidence="9">
    <location>
        <begin position="192"/>
        <end position="210"/>
    </location>
</feature>
<organism evidence="11 12">
    <name type="scientific">Anaeromicropila herbilytica</name>
    <dbReference type="NCBI Taxonomy" id="2785025"/>
    <lineage>
        <taxon>Bacteria</taxon>
        <taxon>Bacillati</taxon>
        <taxon>Bacillota</taxon>
        <taxon>Clostridia</taxon>
        <taxon>Lachnospirales</taxon>
        <taxon>Lachnospiraceae</taxon>
        <taxon>Anaeromicropila</taxon>
    </lineage>
</organism>
<keyword evidence="8 9" id="KW-0472">Membrane</keyword>
<feature type="domain" description="ABC transmembrane type-1" evidence="10">
    <location>
        <begin position="68"/>
        <end position="260"/>
    </location>
</feature>
<evidence type="ECO:0000256" key="6">
    <source>
        <dbReference type="ARBA" id="ARBA00022692"/>
    </source>
</evidence>
<sequence length="275" mass="30662">MWKRRLKVILVNAELMLVTILVLIPVIWIVMSSFNKGQNLSTASFIPKELTLENYTKLFQETDFGNWFVNSLFIALLNATISVVLILVTAWILSRFKFKGKKTGLLTLLVLSMFPSFLSMTAVYTLYVVFNLVNQPLALVILYAAGAIPYNVWLVKGYIDGIPSSLDEAAYIDGSSRINTFLKIIVPMSKPIIVYCAVSQFMMPWMDYIIPNLLLTGNKNKTVAVGLYSMISNDQNANFTLFAAGAVLVAVPITIMYLLFQKFLVQGIVAGASKE</sequence>
<comment type="subcellular location">
    <subcellularLocation>
        <location evidence="1 9">Cell membrane</location>
        <topology evidence="1 9">Multi-pass membrane protein</topology>
    </subcellularLocation>
</comment>
<dbReference type="InterPro" id="IPR035906">
    <property type="entry name" value="MetI-like_sf"/>
</dbReference>
<evidence type="ECO:0000256" key="7">
    <source>
        <dbReference type="ARBA" id="ARBA00022989"/>
    </source>
</evidence>
<evidence type="ECO:0000256" key="4">
    <source>
        <dbReference type="ARBA" id="ARBA00022475"/>
    </source>
</evidence>
<dbReference type="InterPro" id="IPR000515">
    <property type="entry name" value="MetI-like"/>
</dbReference>
<keyword evidence="12" id="KW-1185">Reference proteome</keyword>
<keyword evidence="6 9" id="KW-0812">Transmembrane</keyword>
<dbReference type="InterPro" id="IPR050901">
    <property type="entry name" value="BP-dep_ABC_trans_perm"/>
</dbReference>
<feature type="transmembrane region" description="Helical" evidence="9">
    <location>
        <begin position="105"/>
        <end position="130"/>
    </location>
</feature>
<dbReference type="Proteomes" id="UP000595897">
    <property type="component" value="Chromosome"/>
</dbReference>
<keyword evidence="7 9" id="KW-1133">Transmembrane helix</keyword>
<evidence type="ECO:0000256" key="3">
    <source>
        <dbReference type="ARBA" id="ARBA00022448"/>
    </source>
</evidence>
<feature type="transmembrane region" description="Helical" evidence="9">
    <location>
        <begin position="9"/>
        <end position="31"/>
    </location>
</feature>
<evidence type="ECO:0000256" key="8">
    <source>
        <dbReference type="ARBA" id="ARBA00023136"/>
    </source>
</evidence>
<dbReference type="Gene3D" id="1.10.3720.10">
    <property type="entry name" value="MetI-like"/>
    <property type="match status" value="1"/>
</dbReference>
<reference evidence="11 12" key="1">
    <citation type="submission" date="2020-11" db="EMBL/GenBank/DDBJ databases">
        <title>Draft genome sequencing of a Lachnospiraceae strain isolated from anoxic soil subjected to BSD treatment.</title>
        <authorList>
            <person name="Uek A."/>
            <person name="Tonouchi A."/>
        </authorList>
    </citation>
    <scope>NUCLEOTIDE SEQUENCE [LARGE SCALE GENOMIC DNA]</scope>
    <source>
        <strain evidence="11 12">TB5</strain>
    </source>
</reference>
<feature type="transmembrane region" description="Helical" evidence="9">
    <location>
        <begin position="67"/>
        <end position="93"/>
    </location>
</feature>